<evidence type="ECO:0000256" key="1">
    <source>
        <dbReference type="ARBA" id="ARBA00004071"/>
    </source>
</evidence>
<keyword evidence="4" id="KW-0732">Signal</keyword>
<dbReference type="InterPro" id="IPR057739">
    <property type="entry name" value="Glyco_hydro_29_N"/>
</dbReference>
<evidence type="ECO:0000313" key="8">
    <source>
        <dbReference type="EMBL" id="GIN56913.1"/>
    </source>
</evidence>
<dbReference type="InterPro" id="IPR016286">
    <property type="entry name" value="FUC_metazoa-typ"/>
</dbReference>
<keyword evidence="9" id="KW-1185">Reference proteome</keyword>
<dbReference type="RefSeq" id="WP_212965825.1">
    <property type="nucleotide sequence ID" value="NZ_BORB01000008.1"/>
</dbReference>
<dbReference type="PANTHER" id="PTHR10030:SF37">
    <property type="entry name" value="ALPHA-L-FUCOSIDASE-RELATED"/>
    <property type="match status" value="1"/>
</dbReference>
<dbReference type="InterPro" id="IPR000933">
    <property type="entry name" value="Glyco_hydro_29"/>
</dbReference>
<dbReference type="Pfam" id="PF01120">
    <property type="entry name" value="Alpha_L_fucos"/>
    <property type="match status" value="1"/>
</dbReference>
<protein>
    <recommendedName>
        <fullName evidence="3">alpha-L-fucosidase</fullName>
        <ecNumber evidence="3">3.2.1.51</ecNumber>
    </recommendedName>
</protein>
<organism evidence="8 9">
    <name type="scientific">Lederbergia ruris</name>
    <dbReference type="NCBI Taxonomy" id="217495"/>
    <lineage>
        <taxon>Bacteria</taxon>
        <taxon>Bacillati</taxon>
        <taxon>Bacillota</taxon>
        <taxon>Bacilli</taxon>
        <taxon>Bacillales</taxon>
        <taxon>Bacillaceae</taxon>
        <taxon>Lederbergia</taxon>
    </lineage>
</organism>
<dbReference type="PANTHER" id="PTHR10030">
    <property type="entry name" value="ALPHA-L-FUCOSIDASE"/>
    <property type="match status" value="1"/>
</dbReference>
<dbReference type="Gene3D" id="3.20.20.80">
    <property type="entry name" value="Glycosidases"/>
    <property type="match status" value="1"/>
</dbReference>
<proteinExistence type="inferred from homology"/>
<evidence type="ECO:0000256" key="6">
    <source>
        <dbReference type="ARBA" id="ARBA00023295"/>
    </source>
</evidence>
<comment type="caution">
    <text evidence="8">The sequence shown here is derived from an EMBL/GenBank/DDBJ whole genome shotgun (WGS) entry which is preliminary data.</text>
</comment>
<evidence type="ECO:0000256" key="4">
    <source>
        <dbReference type="ARBA" id="ARBA00022729"/>
    </source>
</evidence>
<dbReference type="EC" id="3.2.1.51" evidence="3"/>
<dbReference type="PRINTS" id="PR00741">
    <property type="entry name" value="GLHYDRLASE29"/>
</dbReference>
<name>A0ABQ4KG13_9BACI</name>
<evidence type="ECO:0000256" key="2">
    <source>
        <dbReference type="ARBA" id="ARBA00007951"/>
    </source>
</evidence>
<accession>A0ABQ4KG13</accession>
<evidence type="ECO:0000256" key="5">
    <source>
        <dbReference type="ARBA" id="ARBA00022801"/>
    </source>
</evidence>
<feature type="domain" description="Glycoside hydrolase family 29 N-terminal" evidence="7">
    <location>
        <begin position="12"/>
        <end position="316"/>
    </location>
</feature>
<comment type="similarity">
    <text evidence="2">Belongs to the glycosyl hydrolase 29 family.</text>
</comment>
<keyword evidence="5" id="KW-0378">Hydrolase</keyword>
<comment type="function">
    <text evidence="1">Alpha-L-fucosidase is responsible for hydrolyzing the alpha-1,6-linked fucose joined to the reducing-end N-acetylglucosamine of the carbohydrate moieties of glycoproteins.</text>
</comment>
<evidence type="ECO:0000313" key="9">
    <source>
        <dbReference type="Proteomes" id="UP000679950"/>
    </source>
</evidence>
<dbReference type="Gene3D" id="2.60.40.1180">
    <property type="entry name" value="Golgi alpha-mannosidase II"/>
    <property type="match status" value="1"/>
</dbReference>
<dbReference type="SUPFAM" id="SSF51445">
    <property type="entry name" value="(Trans)glycosidases"/>
    <property type="match status" value="1"/>
</dbReference>
<dbReference type="EMBL" id="BORB01000008">
    <property type="protein sequence ID" value="GIN56913.1"/>
    <property type="molecule type" value="Genomic_DNA"/>
</dbReference>
<dbReference type="Proteomes" id="UP000679950">
    <property type="component" value="Unassembled WGS sequence"/>
</dbReference>
<sequence>MRGISAELRTTSDSRVEAWEKLEYGMFIHWGLYSEIGGVWKGQPVTKGYNEQIQMWANISEEEYLEVAKRFTAEHFNPEEICQLAKDAGMRYIVLTTKHHDGFSMFKTETTDYNIVDRTPFGQDALKLLADECQKQGLKLGLYYSLVDWHQGHEFDHNNCNEIPESIEKIIVEQLQELLTNYGPIAEVWFDMGAPTLEQSKRFQIVREYQPDAAVNSRIWNNQGDFRTLGDNEVPSVPLDGAWQTPASIYHSTWGYRSWQERKDLTGKVQELVKSLVKVRANGGNYLLNIGPRGDGSIVEYEADVLRGIGDWLERHQHACLDSSATRFGTQAWGEVMVKDQDLFLYVLHWPEEGELRLPGLLTDVKRVIENGTEEVLNWRLEENDCVITLPSKPDDEILPVVKVELSDKATLIPSSTVKEEDGEWNIHKEDLDFRHSYKDQGSYFTTKQTVVRISAYLASQQEGKATLTVTGKADRDAQYRIQLGDHLLSVTGKQLTNGSIGPIHLSANEVIPLTIQRAESSYKGEDINLEIDRVTVKRAK</sequence>
<reference evidence="8 9" key="1">
    <citation type="submission" date="2021-03" db="EMBL/GenBank/DDBJ databases">
        <title>Antimicrobial resistance genes in bacteria isolated from Japanese honey, and their potential for conferring macrolide and lincosamide resistance in the American foulbrood pathogen Paenibacillus larvae.</title>
        <authorList>
            <person name="Okamoto M."/>
            <person name="Kumagai M."/>
            <person name="Kanamori H."/>
            <person name="Takamatsu D."/>
        </authorList>
    </citation>
    <scope>NUCLEOTIDE SEQUENCE [LARGE SCALE GENOMIC DNA]</scope>
    <source>
        <strain evidence="8 9">J8TS2</strain>
    </source>
</reference>
<dbReference type="InterPro" id="IPR013780">
    <property type="entry name" value="Glyco_hydro_b"/>
</dbReference>
<keyword evidence="6" id="KW-0326">Glycosidase</keyword>
<dbReference type="InterPro" id="IPR017853">
    <property type="entry name" value="GH"/>
</dbReference>
<dbReference type="SMART" id="SM00812">
    <property type="entry name" value="Alpha_L_fucos"/>
    <property type="match status" value="1"/>
</dbReference>
<evidence type="ECO:0000256" key="3">
    <source>
        <dbReference type="ARBA" id="ARBA00012662"/>
    </source>
</evidence>
<gene>
    <name evidence="8" type="ORF">J8TS2_12320</name>
</gene>
<evidence type="ECO:0000259" key="7">
    <source>
        <dbReference type="Pfam" id="PF01120"/>
    </source>
</evidence>